<protein>
    <submittedName>
        <fullName evidence="3">Rap1a/Tai family immunity protein</fullName>
    </submittedName>
</protein>
<reference evidence="3" key="2">
    <citation type="submission" date="2022-10" db="EMBL/GenBank/DDBJ databases">
        <authorList>
            <person name="Trinh H.N."/>
        </authorList>
    </citation>
    <scope>NUCLEOTIDE SEQUENCE</scope>
    <source>
        <strain evidence="3">RN2-1</strain>
    </source>
</reference>
<feature type="chain" id="PRO_5041345498" evidence="1">
    <location>
        <begin position="29"/>
        <end position="136"/>
    </location>
</feature>
<dbReference type="InterPro" id="IPR041238">
    <property type="entry name" value="Rap1a"/>
</dbReference>
<organism evidence="3 4">
    <name type="scientific">Limobrevibacterium gyesilva</name>
    <dbReference type="NCBI Taxonomy" id="2991712"/>
    <lineage>
        <taxon>Bacteria</taxon>
        <taxon>Pseudomonadati</taxon>
        <taxon>Pseudomonadota</taxon>
        <taxon>Alphaproteobacteria</taxon>
        <taxon>Acetobacterales</taxon>
        <taxon>Acetobacteraceae</taxon>
        <taxon>Limobrevibacterium</taxon>
    </lineage>
</organism>
<comment type="caution">
    <text evidence="3">The sequence shown here is derived from an EMBL/GenBank/DDBJ whole genome shotgun (WGS) entry which is preliminary data.</text>
</comment>
<dbReference type="EMBL" id="JAPDNT010000035">
    <property type="protein sequence ID" value="MCW3477319.1"/>
    <property type="molecule type" value="Genomic_DNA"/>
</dbReference>
<feature type="domain" description="Rap1a immunity protein" evidence="2">
    <location>
        <begin position="39"/>
        <end position="132"/>
    </location>
</feature>
<evidence type="ECO:0000313" key="3">
    <source>
        <dbReference type="EMBL" id="MCW3477319.1"/>
    </source>
</evidence>
<reference evidence="3" key="1">
    <citation type="submission" date="2022-09" db="EMBL/GenBank/DDBJ databases">
        <title>Rhodovastum sp. nov. RN2-1 isolated from soil in Seongnam, South Korea.</title>
        <authorList>
            <person name="Le N.T."/>
        </authorList>
    </citation>
    <scope>NUCLEOTIDE SEQUENCE</scope>
    <source>
        <strain evidence="3">RN2-1</strain>
    </source>
</reference>
<name>A0AA42CG44_9PROT</name>
<feature type="signal peptide" evidence="1">
    <location>
        <begin position="1"/>
        <end position="28"/>
    </location>
</feature>
<sequence>MQTRQATIRHWAVGLALGAALVPATARAAVTQDSFLVRTTSDLVDLCTAPSADPMYTAASNFCHGFTVGVYRVVEEEERARRNRLVFCPPSPGPSRSEAIAGFTVWAKANPDQLTKPPADGVVAYMISQYPCTKKK</sequence>
<accession>A0AA42CG44</accession>
<dbReference type="AlphaFoldDB" id="A0AA42CG44"/>
<evidence type="ECO:0000313" key="4">
    <source>
        <dbReference type="Proteomes" id="UP001165679"/>
    </source>
</evidence>
<keyword evidence="4" id="KW-1185">Reference proteome</keyword>
<gene>
    <name evidence="3" type="ORF">OL599_22380</name>
</gene>
<dbReference type="Pfam" id="PF18602">
    <property type="entry name" value="Rap1a"/>
    <property type="match status" value="1"/>
</dbReference>
<evidence type="ECO:0000256" key="1">
    <source>
        <dbReference type="SAM" id="SignalP"/>
    </source>
</evidence>
<evidence type="ECO:0000259" key="2">
    <source>
        <dbReference type="Pfam" id="PF18602"/>
    </source>
</evidence>
<proteinExistence type="predicted"/>
<dbReference type="Proteomes" id="UP001165679">
    <property type="component" value="Unassembled WGS sequence"/>
</dbReference>
<dbReference type="RefSeq" id="WP_264716259.1">
    <property type="nucleotide sequence ID" value="NZ_JAPDNT010000035.1"/>
</dbReference>
<keyword evidence="1" id="KW-0732">Signal</keyword>